<organism evidence="4 5">
    <name type="scientific">Magnetospirillum sulfuroxidans</name>
    <dbReference type="NCBI Taxonomy" id="611300"/>
    <lineage>
        <taxon>Bacteria</taxon>
        <taxon>Pseudomonadati</taxon>
        <taxon>Pseudomonadota</taxon>
        <taxon>Alphaproteobacteria</taxon>
        <taxon>Rhodospirillales</taxon>
        <taxon>Rhodospirillaceae</taxon>
        <taxon>Magnetospirillum</taxon>
    </lineage>
</organism>
<feature type="region of interest" description="Disordered" evidence="1">
    <location>
        <begin position="455"/>
        <end position="497"/>
    </location>
</feature>
<keyword evidence="5" id="KW-1185">Reference proteome</keyword>
<feature type="domain" description="DUF3991" evidence="2">
    <location>
        <begin position="673"/>
        <end position="741"/>
    </location>
</feature>
<feature type="compositionally biased region" description="Basic and acidic residues" evidence="1">
    <location>
        <begin position="478"/>
        <end position="495"/>
    </location>
</feature>
<comment type="caution">
    <text evidence="4">The sequence shown here is derived from an EMBL/GenBank/DDBJ whole genome shotgun (WGS) entry which is preliminary data.</text>
</comment>
<feature type="compositionally biased region" description="Basic and acidic residues" evidence="1">
    <location>
        <begin position="333"/>
        <end position="342"/>
    </location>
</feature>
<protein>
    <submittedName>
        <fullName evidence="4">Toprim domain-containing protein</fullName>
    </submittedName>
</protein>
<feature type="region of interest" description="Disordered" evidence="1">
    <location>
        <begin position="293"/>
        <end position="342"/>
    </location>
</feature>
<dbReference type="CDD" id="cd00188">
    <property type="entry name" value="TOPRIM"/>
    <property type="match status" value="1"/>
</dbReference>
<name>A0ABS5IE53_9PROT</name>
<evidence type="ECO:0000259" key="3">
    <source>
        <dbReference type="Pfam" id="PF18821"/>
    </source>
</evidence>
<accession>A0ABS5IE53</accession>
<dbReference type="InterPro" id="IPR025054">
    <property type="entry name" value="DUF3991"/>
</dbReference>
<dbReference type="Pfam" id="PF13155">
    <property type="entry name" value="Toprim_2"/>
    <property type="match status" value="1"/>
</dbReference>
<dbReference type="Pfam" id="PF13154">
    <property type="entry name" value="DUF3991"/>
    <property type="match status" value="1"/>
</dbReference>
<feature type="region of interest" description="Disordered" evidence="1">
    <location>
        <begin position="630"/>
        <end position="651"/>
    </location>
</feature>
<feature type="region of interest" description="Disordered" evidence="1">
    <location>
        <begin position="513"/>
        <end position="532"/>
    </location>
</feature>
<evidence type="ECO:0000259" key="2">
    <source>
        <dbReference type="Pfam" id="PF13154"/>
    </source>
</evidence>
<dbReference type="EMBL" id="JAGTUF010000013">
    <property type="protein sequence ID" value="MBR9972696.1"/>
    <property type="molecule type" value="Genomic_DNA"/>
</dbReference>
<evidence type="ECO:0000256" key="1">
    <source>
        <dbReference type="SAM" id="MobiDB-lite"/>
    </source>
</evidence>
<dbReference type="Proteomes" id="UP000680714">
    <property type="component" value="Unassembled WGS sequence"/>
</dbReference>
<dbReference type="Gene3D" id="3.40.1360.10">
    <property type="match status" value="1"/>
</dbReference>
<sequence>MEAETIWKPTENGNRERVRRIPPPEVLKGDAVLMRQAIRATPFQCRYSSAVLSFERDDVDVAAFNAGAPEPRRQVAEAIRAFEDSAYAGIPEEHRPPTFWTTHTHTGRLELNFCAPRAILAGNGKLRSINPHPPGAESRKLFDSCRDMLNARYGWADPEDPKRARLVSVPNYILKIAAEAKRAGKESKKHLAEQISEWAEAALAAGEIKCRDDLLRQLKQSGIQVARTGTDYVTLVNDHGARMRLRGRIFSAAFTSPEALPIKVEAPPRLDLQECEKRLAQHQSRRALFHQQRYGGPDWAPPESPGPTTPPQAVTLLPQAPVEASPKSLCDPSPRRRPDHHGDAVIEPARAEERQRFKARLFVVIFGATLPDDLLLHLRWVDRASRTVRLTDGAIIVDHGERISASKSTGLAVKLMLAEAQAKGWTSIKISGSPEFQRLAIAEAARLGLSISNSPAAENTKMKETKNEGTDATGTPVDADHRPHADRSRRARTEADAADQQLDLAAERIGRQSAEADDRLRQIGKAARPGVSRIRANRRQDIDRLKTDIDLCAIAATLGFVEDAKAGDRNHTIMRHPDGSKLIIGVSQSGHWVFSSNIGDRKGTVIDLVQWRTGTSVTEALARLRQWHRTPETKPSWDTSAYSPRPKPRPIKGNGLQALQEWENTNRTSRSVFLEKSRGISPETLACPRFTDTFRVDDRQNAVFPYRTKDGLVGTERRNRPSPGSDRSFKAYTAGAVPGIWTSNASTADTRLVIVESPIDAMSHQELSSPEERATTRYVAIRNGCADDDLEAVIRSMPAGAVIIAACDRDPAGDGYTAKIRALAEGMGRDVSDERPQAGDWNDVLRRRAVHAHIQPPSFRR</sequence>
<evidence type="ECO:0000313" key="4">
    <source>
        <dbReference type="EMBL" id="MBR9972696.1"/>
    </source>
</evidence>
<evidence type="ECO:0000313" key="5">
    <source>
        <dbReference type="Proteomes" id="UP000680714"/>
    </source>
</evidence>
<dbReference type="RefSeq" id="WP_211549719.1">
    <property type="nucleotide sequence ID" value="NZ_JAGTUF010000013.1"/>
</dbReference>
<dbReference type="Pfam" id="PF18821">
    <property type="entry name" value="LPD7"/>
    <property type="match status" value="1"/>
</dbReference>
<feature type="domain" description="Large polyvalent protein-associated" evidence="3">
    <location>
        <begin position="389"/>
        <end position="456"/>
    </location>
</feature>
<proteinExistence type="predicted"/>
<gene>
    <name evidence="4" type="ORF">KEC16_13305</name>
</gene>
<feature type="compositionally biased region" description="Basic and acidic residues" evidence="1">
    <location>
        <begin position="460"/>
        <end position="469"/>
    </location>
</feature>
<dbReference type="InterPro" id="IPR040677">
    <property type="entry name" value="LPD7"/>
</dbReference>
<feature type="compositionally biased region" description="Pro residues" evidence="1">
    <location>
        <begin position="299"/>
        <end position="310"/>
    </location>
</feature>
<reference evidence="4 5" key="1">
    <citation type="submission" date="2021-04" db="EMBL/GenBank/DDBJ databases">
        <title>Magnetospirillum sulfuroxidans sp. nov., a facultative chemolithoautotrophic sulfur-oxidizing alphaproteobacterium isolated from freshwater sediment and proposals for Paramagetospirillum gen. nov., and Magnetospirillaceae fam. nov.</title>
        <authorList>
            <person name="Koziaeva V."/>
            <person name="Geelhoed J.S."/>
            <person name="Sorokin D.Y."/>
            <person name="Grouzdev D.S."/>
        </authorList>
    </citation>
    <scope>NUCLEOTIDE SEQUENCE [LARGE SCALE GENOMIC DNA]</scope>
    <source>
        <strain evidence="4 5">J10</strain>
    </source>
</reference>